<proteinExistence type="predicted"/>
<dbReference type="Proteomes" id="UP000632222">
    <property type="component" value="Unassembled WGS sequence"/>
</dbReference>
<keyword evidence="2" id="KW-1185">Reference proteome</keyword>
<organism evidence="1 2">
    <name type="scientific">Deinococcus roseus</name>
    <dbReference type="NCBI Taxonomy" id="392414"/>
    <lineage>
        <taxon>Bacteria</taxon>
        <taxon>Thermotogati</taxon>
        <taxon>Deinococcota</taxon>
        <taxon>Deinococci</taxon>
        <taxon>Deinococcales</taxon>
        <taxon>Deinococcaceae</taxon>
        <taxon>Deinococcus</taxon>
    </lineage>
</organism>
<sequence>MPEQDQPSQQEPLIGYDLFVVLDQPKVMWTIDARDEQVRFLKGLRPDYWRYLAETHGPAAEDATSPHKPMPRSS</sequence>
<dbReference type="EMBL" id="BMOD01000018">
    <property type="protein sequence ID" value="GGJ47661.1"/>
    <property type="molecule type" value="Genomic_DNA"/>
</dbReference>
<name>A0ABQ2D8Y7_9DEIO</name>
<gene>
    <name evidence="1" type="ORF">GCM10008938_37040</name>
</gene>
<accession>A0ABQ2D8Y7</accession>
<comment type="caution">
    <text evidence="1">The sequence shown here is derived from an EMBL/GenBank/DDBJ whole genome shotgun (WGS) entry which is preliminary data.</text>
</comment>
<reference evidence="2" key="1">
    <citation type="journal article" date="2019" name="Int. J. Syst. Evol. Microbiol.">
        <title>The Global Catalogue of Microorganisms (GCM) 10K type strain sequencing project: providing services to taxonomists for standard genome sequencing and annotation.</title>
        <authorList>
            <consortium name="The Broad Institute Genomics Platform"/>
            <consortium name="The Broad Institute Genome Sequencing Center for Infectious Disease"/>
            <person name="Wu L."/>
            <person name="Ma J."/>
        </authorList>
    </citation>
    <scope>NUCLEOTIDE SEQUENCE [LARGE SCALE GENOMIC DNA]</scope>
    <source>
        <strain evidence="2">JCM 14370</strain>
    </source>
</reference>
<evidence type="ECO:0000313" key="2">
    <source>
        <dbReference type="Proteomes" id="UP000632222"/>
    </source>
</evidence>
<evidence type="ECO:0000313" key="1">
    <source>
        <dbReference type="EMBL" id="GGJ47661.1"/>
    </source>
</evidence>
<protein>
    <submittedName>
        <fullName evidence="1">Uncharacterized protein</fullName>
    </submittedName>
</protein>